<dbReference type="EMBL" id="JAQOUE010000001">
    <property type="protein sequence ID" value="MDT7040812.1"/>
    <property type="molecule type" value="Genomic_DNA"/>
</dbReference>
<evidence type="ECO:0000256" key="5">
    <source>
        <dbReference type="ARBA" id="ARBA00022982"/>
    </source>
</evidence>
<evidence type="ECO:0000313" key="7">
    <source>
        <dbReference type="EMBL" id="MDT7040812.1"/>
    </source>
</evidence>
<dbReference type="Pfam" id="PF04205">
    <property type="entry name" value="FMN_bind"/>
    <property type="match status" value="1"/>
</dbReference>
<organism evidence="7 8">
    <name type="scientific">Candidatus Nitronereus thalassa</name>
    <dbReference type="NCBI Taxonomy" id="3020898"/>
    <lineage>
        <taxon>Bacteria</taxon>
        <taxon>Pseudomonadati</taxon>
        <taxon>Nitrospirota</taxon>
        <taxon>Nitrospiria</taxon>
        <taxon>Nitrospirales</taxon>
        <taxon>Nitrospiraceae</taxon>
        <taxon>Candidatus Nitronereus</taxon>
    </lineage>
</organism>
<dbReference type="PANTHER" id="PTHR36118">
    <property type="entry name" value="ION-TRANSLOCATING OXIDOREDUCTASE COMPLEX SUBUNIT G"/>
    <property type="match status" value="1"/>
</dbReference>
<evidence type="ECO:0000313" key="8">
    <source>
        <dbReference type="Proteomes" id="UP001250932"/>
    </source>
</evidence>
<accession>A0ABU3K341</accession>
<sequence length="217" mass="24535">MVLSSSTGFAEEPPQEKIWDHELKRWLNAEELGHLEIYFTEEEAAKVMFPESEKIRKEVLTLTPAQKTMVEQTIGWKFPETSFDVYIGETKGKIDGYAMVQNTIGKHRPITYMVGVDPSGECMNFEVLVYREARGNEIATKRFNFQYEGKDVNDPIRINRDIINITGATMSVRSSSAGVKRVLVLVNEFYLKPRGLGTEIVAAGKSEKGFFESILGL</sequence>
<evidence type="ECO:0000256" key="3">
    <source>
        <dbReference type="ARBA" id="ARBA00022630"/>
    </source>
</evidence>
<dbReference type="RefSeq" id="WP_313831171.1">
    <property type="nucleotide sequence ID" value="NZ_JAQOUE010000001.1"/>
</dbReference>
<protein>
    <submittedName>
        <fullName evidence="7">FMN-binding protein</fullName>
    </submittedName>
</protein>
<gene>
    <name evidence="7" type="ORF">PPG34_00530</name>
</gene>
<keyword evidence="5" id="KW-0249">Electron transport</keyword>
<evidence type="ECO:0000256" key="1">
    <source>
        <dbReference type="ARBA" id="ARBA00022448"/>
    </source>
</evidence>
<proteinExistence type="predicted"/>
<dbReference type="SMART" id="SM00900">
    <property type="entry name" value="FMN_bind"/>
    <property type="match status" value="1"/>
</dbReference>
<keyword evidence="1" id="KW-0813">Transport</keyword>
<name>A0ABU3K341_9BACT</name>
<keyword evidence="3" id="KW-0285">Flavoprotein</keyword>
<feature type="domain" description="FMN-binding" evidence="6">
    <location>
        <begin position="105"/>
        <end position="186"/>
    </location>
</feature>
<reference evidence="7 8" key="1">
    <citation type="journal article" date="2023" name="ISME J.">
        <title>Cultivation and genomic characterization of novel and ubiquitous marine nitrite-oxidizing bacteria from the Nitrospirales.</title>
        <authorList>
            <person name="Mueller A.J."/>
            <person name="Daebeler A."/>
            <person name="Herbold C.W."/>
            <person name="Kirkegaard R.H."/>
            <person name="Daims H."/>
        </authorList>
    </citation>
    <scope>NUCLEOTIDE SEQUENCE [LARGE SCALE GENOMIC DNA]</scope>
    <source>
        <strain evidence="7 8">EB</strain>
    </source>
</reference>
<evidence type="ECO:0000259" key="6">
    <source>
        <dbReference type="SMART" id="SM00900"/>
    </source>
</evidence>
<keyword evidence="2" id="KW-0597">Phosphoprotein</keyword>
<keyword evidence="8" id="KW-1185">Reference proteome</keyword>
<evidence type="ECO:0000256" key="2">
    <source>
        <dbReference type="ARBA" id="ARBA00022553"/>
    </source>
</evidence>
<dbReference type="PANTHER" id="PTHR36118:SF1">
    <property type="entry name" value="ION-TRANSLOCATING OXIDOREDUCTASE COMPLEX SUBUNIT G"/>
    <property type="match status" value="1"/>
</dbReference>
<evidence type="ECO:0000256" key="4">
    <source>
        <dbReference type="ARBA" id="ARBA00022643"/>
    </source>
</evidence>
<dbReference type="InterPro" id="IPR007329">
    <property type="entry name" value="FMN-bd"/>
</dbReference>
<comment type="caution">
    <text evidence="7">The sequence shown here is derived from an EMBL/GenBank/DDBJ whole genome shotgun (WGS) entry which is preliminary data.</text>
</comment>
<dbReference type="InterPro" id="IPR010209">
    <property type="entry name" value="Ion_transpt_RnfG/RsxG"/>
</dbReference>
<dbReference type="Proteomes" id="UP001250932">
    <property type="component" value="Unassembled WGS sequence"/>
</dbReference>
<keyword evidence="4" id="KW-0288">FMN</keyword>